<protein>
    <submittedName>
        <fullName evidence="1">Uncharacterized protein</fullName>
    </submittedName>
</protein>
<evidence type="ECO:0000313" key="1">
    <source>
        <dbReference type="EMBL" id="RVW53394.1"/>
    </source>
</evidence>
<proteinExistence type="predicted"/>
<comment type="caution">
    <text evidence="1">The sequence shown here is derived from an EMBL/GenBank/DDBJ whole genome shotgun (WGS) entry which is preliminary data.</text>
</comment>
<reference evidence="1 2" key="1">
    <citation type="journal article" date="2018" name="PLoS Genet.">
        <title>Population sequencing reveals clonal diversity and ancestral inbreeding in the grapevine cultivar Chardonnay.</title>
        <authorList>
            <person name="Roach M.J."/>
            <person name="Johnson D.L."/>
            <person name="Bohlmann J."/>
            <person name="van Vuuren H.J."/>
            <person name="Jones S.J."/>
            <person name="Pretorius I.S."/>
            <person name="Schmidt S.A."/>
            <person name="Borneman A.R."/>
        </authorList>
    </citation>
    <scope>NUCLEOTIDE SEQUENCE [LARGE SCALE GENOMIC DNA]</scope>
    <source>
        <strain evidence="2">cv. Chardonnay</strain>
        <tissue evidence="1">Leaf</tissue>
    </source>
</reference>
<sequence length="45" mass="4960">MFAGFCSWNVLELFGCSIIIFIAGLAPVEGDNAYFGTYWHIGNLT</sequence>
<dbReference type="AlphaFoldDB" id="A0A438F063"/>
<name>A0A438F063_VITVI</name>
<evidence type="ECO:0000313" key="2">
    <source>
        <dbReference type="Proteomes" id="UP000288805"/>
    </source>
</evidence>
<gene>
    <name evidence="1" type="ORF">CK203_084977</name>
</gene>
<dbReference type="Proteomes" id="UP000288805">
    <property type="component" value="Unassembled WGS sequence"/>
</dbReference>
<dbReference type="EMBL" id="QGNW01001147">
    <property type="protein sequence ID" value="RVW53394.1"/>
    <property type="molecule type" value="Genomic_DNA"/>
</dbReference>
<organism evidence="1 2">
    <name type="scientific">Vitis vinifera</name>
    <name type="common">Grape</name>
    <dbReference type="NCBI Taxonomy" id="29760"/>
    <lineage>
        <taxon>Eukaryota</taxon>
        <taxon>Viridiplantae</taxon>
        <taxon>Streptophyta</taxon>
        <taxon>Embryophyta</taxon>
        <taxon>Tracheophyta</taxon>
        <taxon>Spermatophyta</taxon>
        <taxon>Magnoliopsida</taxon>
        <taxon>eudicotyledons</taxon>
        <taxon>Gunneridae</taxon>
        <taxon>Pentapetalae</taxon>
        <taxon>rosids</taxon>
        <taxon>Vitales</taxon>
        <taxon>Vitaceae</taxon>
        <taxon>Viteae</taxon>
        <taxon>Vitis</taxon>
    </lineage>
</organism>
<accession>A0A438F063</accession>